<reference evidence="2" key="3">
    <citation type="journal article" date="2022" name="bioRxiv">
        <title>A global pangenome for the wheat fungal pathogen Pyrenophora tritici-repentis and prediction of effector protein structural homology.</title>
        <authorList>
            <person name="Moolhuijzen P."/>
            <person name="See P.T."/>
            <person name="Shi G."/>
            <person name="Powell H.R."/>
            <person name="Cockram J."/>
            <person name="Jorgensen L.N."/>
            <person name="Benslimane H."/>
            <person name="Strelkov S.E."/>
            <person name="Turner J."/>
            <person name="Liu Z."/>
            <person name="Moffat C.S."/>
        </authorList>
    </citation>
    <scope>NUCLEOTIDE SEQUENCE</scope>
    <source>
        <strain evidence="2">86-124</strain>
    </source>
</reference>
<organism evidence="2 3">
    <name type="scientific">Pyrenophora tritici-repentis</name>
    <dbReference type="NCBI Taxonomy" id="45151"/>
    <lineage>
        <taxon>Eukaryota</taxon>
        <taxon>Fungi</taxon>
        <taxon>Dikarya</taxon>
        <taxon>Ascomycota</taxon>
        <taxon>Pezizomycotina</taxon>
        <taxon>Dothideomycetes</taxon>
        <taxon>Pleosporomycetidae</taxon>
        <taxon>Pleosporales</taxon>
        <taxon>Pleosporineae</taxon>
        <taxon>Pleosporaceae</taxon>
        <taxon>Pyrenophora</taxon>
    </lineage>
</organism>
<dbReference type="EMBL" id="NQIK02000003">
    <property type="protein sequence ID" value="KAF7572612.1"/>
    <property type="molecule type" value="Genomic_DNA"/>
</dbReference>
<keyword evidence="3" id="KW-1185">Reference proteome</keyword>
<dbReference type="OrthoDB" id="21678at2759"/>
<reference evidence="3" key="4">
    <citation type="journal article" date="2022" name="Microb. Genom.">
        <title>A global pangenome for the wheat fungal pathogen Pyrenophora tritici-repentis and prediction of effector protein structural homology.</title>
        <authorList>
            <person name="Moolhuijzen P.M."/>
            <person name="See P.T."/>
            <person name="Shi G."/>
            <person name="Powell H.R."/>
            <person name="Cockram J."/>
            <person name="Jorgensen L.N."/>
            <person name="Benslimane H."/>
            <person name="Strelkov S.E."/>
            <person name="Turner J."/>
            <person name="Liu Z."/>
            <person name="Moffat C.S."/>
        </authorList>
    </citation>
    <scope>NUCLEOTIDE SEQUENCE [LARGE SCALE GENOMIC DNA]</scope>
</reference>
<evidence type="ECO:0000313" key="1">
    <source>
        <dbReference type="EMBL" id="KAF7572612.1"/>
    </source>
</evidence>
<evidence type="ECO:0000313" key="3">
    <source>
        <dbReference type="Proteomes" id="UP000249757"/>
    </source>
</evidence>
<dbReference type="OMA" id="FHHEAGH"/>
<dbReference type="AlphaFoldDB" id="A0A2W1FLR0"/>
<gene>
    <name evidence="2" type="ORF">Ptr86124_011654</name>
    <name evidence="1" type="ORF">PtrM4_075170</name>
</gene>
<reference evidence="2" key="2">
    <citation type="submission" date="2021-05" db="EMBL/GenBank/DDBJ databases">
        <authorList>
            <person name="Moolhuijzen P.M."/>
            <person name="Moffat C.S."/>
        </authorList>
    </citation>
    <scope>NUCLEOTIDE SEQUENCE</scope>
    <source>
        <strain evidence="2">86-124</strain>
    </source>
</reference>
<evidence type="ECO:0000313" key="2">
    <source>
        <dbReference type="EMBL" id="KAI1509574.1"/>
    </source>
</evidence>
<dbReference type="Proteomes" id="UP000249757">
    <property type="component" value="Unassembled WGS sequence"/>
</dbReference>
<dbReference type="Pfam" id="PF18647">
    <property type="entry name" value="Fungal_lectin_2"/>
    <property type="match status" value="1"/>
</dbReference>
<dbReference type="EMBL" id="NRDI02000020">
    <property type="protein sequence ID" value="KAI1509574.1"/>
    <property type="molecule type" value="Genomic_DNA"/>
</dbReference>
<protein>
    <submittedName>
        <fullName evidence="2">Uncharacterized protein</fullName>
    </submittedName>
</protein>
<proteinExistence type="predicted"/>
<reference evidence="1" key="1">
    <citation type="journal article" date="2018" name="BMC Genomics">
        <title>Comparative genomics of the wheat fungal pathogen Pyrenophora tritici-repentis reveals chromosomal variations and genome plasticity.</title>
        <authorList>
            <person name="Moolhuijzen P."/>
            <person name="See P.T."/>
            <person name="Hane J.K."/>
            <person name="Shi G."/>
            <person name="Liu Z."/>
            <person name="Oliver R.P."/>
            <person name="Moffat C.S."/>
        </authorList>
    </citation>
    <scope>NUCLEOTIDE SEQUENCE [LARGE SCALE GENOMIC DNA]</scope>
    <source>
        <strain evidence="1">M4</strain>
    </source>
</reference>
<dbReference type="Proteomes" id="UP000245464">
    <property type="component" value="Chromosome 3"/>
</dbReference>
<comment type="caution">
    <text evidence="2">The sequence shown here is derived from an EMBL/GenBank/DDBJ whole genome shotgun (WGS) entry which is preliminary data.</text>
</comment>
<sequence length="106" mass="11758">MTFGMGMPEHTGRNFHHEAGHLTIASLALSELMDLRSIVLGVKPPACTVKDKFTFSYPQAADKNTQEEHDYVITLSNDILAFSKDQCIESMKKLINSCDTKDGPID</sequence>
<accession>A0A2W1FLR0</accession>
<name>A0A2W1FLR0_9PLEO</name>